<accession>A0A0A1SR04</accession>
<reference evidence="2 3" key="1">
    <citation type="journal article" date="2015" name="Genome Announc.">
        <title>Draft Genome Sequence and Gene Annotation of the Entomopathogenic Fungus Verticillium hemipterigenum.</title>
        <authorList>
            <person name="Horn F."/>
            <person name="Habel A."/>
            <person name="Scharf D.H."/>
            <person name="Dworschak J."/>
            <person name="Brakhage A.A."/>
            <person name="Guthke R."/>
            <person name="Hertweck C."/>
            <person name="Linde J."/>
        </authorList>
    </citation>
    <scope>NUCLEOTIDE SEQUENCE [LARGE SCALE GENOMIC DNA]</scope>
</reference>
<protein>
    <recommendedName>
        <fullName evidence="1">CRAL-TRIO domain-containing protein</fullName>
    </recommendedName>
</protein>
<keyword evidence="3" id="KW-1185">Reference proteome</keyword>
<dbReference type="EMBL" id="CDHN01000001">
    <property type="protein sequence ID" value="CEJ82873.1"/>
    <property type="molecule type" value="Genomic_DNA"/>
</dbReference>
<proteinExistence type="predicted"/>
<dbReference type="Pfam" id="PF03765">
    <property type="entry name" value="CRAL_TRIO_N"/>
    <property type="match status" value="1"/>
</dbReference>
<dbReference type="PANTHER" id="PTHR46590:SF1">
    <property type="entry name" value="PHOSPHATIDYLINOSITOL TRANSFER PROTEIN CSR1"/>
    <property type="match status" value="1"/>
</dbReference>
<dbReference type="STRING" id="1531966.A0A0A1SR04"/>
<evidence type="ECO:0000259" key="1">
    <source>
        <dbReference type="PROSITE" id="PS50191"/>
    </source>
</evidence>
<dbReference type="Proteomes" id="UP000039046">
    <property type="component" value="Unassembled WGS sequence"/>
</dbReference>
<dbReference type="InterPro" id="IPR036865">
    <property type="entry name" value="CRAL-TRIO_dom_sf"/>
</dbReference>
<dbReference type="OrthoDB" id="43460at2759"/>
<dbReference type="InterPro" id="IPR011074">
    <property type="entry name" value="CRAL/TRIO_N_dom"/>
</dbReference>
<dbReference type="InterPro" id="IPR036273">
    <property type="entry name" value="CRAL/TRIO_N_dom_sf"/>
</dbReference>
<dbReference type="PANTHER" id="PTHR46590">
    <property type="entry name" value="PHOSPHATIDYLINOSITOL TRANSFER PROTEIN CSR1-RELATED"/>
    <property type="match status" value="1"/>
</dbReference>
<feature type="domain" description="CRAL-TRIO" evidence="1">
    <location>
        <begin position="159"/>
        <end position="304"/>
    </location>
</feature>
<dbReference type="InterPro" id="IPR001251">
    <property type="entry name" value="CRAL-TRIO_dom"/>
</dbReference>
<dbReference type="SMART" id="SM01100">
    <property type="entry name" value="CRAL_TRIO_N"/>
    <property type="match status" value="1"/>
</dbReference>
<evidence type="ECO:0000313" key="2">
    <source>
        <dbReference type="EMBL" id="CEJ82873.1"/>
    </source>
</evidence>
<dbReference type="PROSITE" id="PS50191">
    <property type="entry name" value="CRAL_TRIO"/>
    <property type="match status" value="1"/>
</dbReference>
<organism evidence="2 3">
    <name type="scientific">[Torrubiella] hemipterigena</name>
    <dbReference type="NCBI Taxonomy" id="1531966"/>
    <lineage>
        <taxon>Eukaryota</taxon>
        <taxon>Fungi</taxon>
        <taxon>Dikarya</taxon>
        <taxon>Ascomycota</taxon>
        <taxon>Pezizomycotina</taxon>
        <taxon>Sordariomycetes</taxon>
        <taxon>Hypocreomycetidae</taxon>
        <taxon>Hypocreales</taxon>
        <taxon>Clavicipitaceae</taxon>
        <taxon>Clavicipitaceae incertae sedis</taxon>
        <taxon>'Torrubiella' clade</taxon>
    </lineage>
</organism>
<name>A0A0A1SR04_9HYPO</name>
<dbReference type="SMART" id="SM00516">
    <property type="entry name" value="SEC14"/>
    <property type="match status" value="1"/>
</dbReference>
<dbReference type="SUPFAM" id="SSF46938">
    <property type="entry name" value="CRAL/TRIO N-terminal domain"/>
    <property type="match status" value="1"/>
</dbReference>
<dbReference type="Pfam" id="PF00650">
    <property type="entry name" value="CRAL_TRIO"/>
    <property type="match status" value="1"/>
</dbReference>
<dbReference type="AlphaFoldDB" id="A0A0A1SR04"/>
<dbReference type="HOGENOM" id="CLU_016665_3_0_1"/>
<sequence length="400" mass="44915">MATSVPEGHVGNLTAEQSEKLRQFWRAIFQVAGLLQESESFGKDAVTHDDDKFGLTKQFQEILKTNSPESIRESVWGMIKCDHPDTLALRFLRARKWDVNKALVMLISALNWRDKEMHVDSDIMKNGEAGAAAEVPASDNAKNVGKDFMTQLRMGKSFIHGVDKEGRPICIVRVRLHRGGEQCAESIERYTVHIIETTRLVLSPEVETATIIFDMTSFSLANMDYAPVKFMIKCFEANYPESLGSVLIHNSPWIFQGIWRIIRGWLDPVVAAKVHFTSGRAGLEKFIEPSRLLKELGGDEDWEYKYVEPVEGENATMDDKAGAEAVLKARSSLVVDMQAATLEWIHAADAATIDAAASKRQEIAGKFRENYWELDGHIRAKSILDRQGVIGEKGKITFYP</sequence>
<dbReference type="Gene3D" id="3.40.525.10">
    <property type="entry name" value="CRAL-TRIO lipid binding domain"/>
    <property type="match status" value="1"/>
</dbReference>
<evidence type="ECO:0000313" key="3">
    <source>
        <dbReference type="Proteomes" id="UP000039046"/>
    </source>
</evidence>
<dbReference type="CDD" id="cd00170">
    <property type="entry name" value="SEC14"/>
    <property type="match status" value="1"/>
</dbReference>
<dbReference type="SUPFAM" id="SSF52087">
    <property type="entry name" value="CRAL/TRIO domain"/>
    <property type="match status" value="1"/>
</dbReference>
<gene>
    <name evidence="2" type="ORF">VHEMI02916</name>
</gene>
<dbReference type="InterPro" id="IPR052432">
    <property type="entry name" value="PITP/CRAL-TRIO"/>
</dbReference>